<dbReference type="AlphaFoldDB" id="A0A7T4DK29"/>
<dbReference type="PANTHER" id="PTHR37419">
    <property type="entry name" value="SERINE/THREONINE-PROTEIN KINASE TOXIN HIPA"/>
    <property type="match status" value="1"/>
</dbReference>
<evidence type="ECO:0000256" key="2">
    <source>
        <dbReference type="ARBA" id="ARBA00022679"/>
    </source>
</evidence>
<evidence type="ECO:0000259" key="5">
    <source>
        <dbReference type="Pfam" id="PF13657"/>
    </source>
</evidence>
<comment type="similarity">
    <text evidence="1">Belongs to the HipA Ser/Thr kinase family.</text>
</comment>
<dbReference type="InterPro" id="IPR052028">
    <property type="entry name" value="HipA_Ser/Thr_kinase"/>
</dbReference>
<accession>A0A7T4DK29</accession>
<evidence type="ECO:0000259" key="4">
    <source>
        <dbReference type="Pfam" id="PF07804"/>
    </source>
</evidence>
<sequence>MNADEVLVDLDINGRTELVGTAYFHVARNEVSTTFVYSPGYLAQRWAFPIDPQLPLSAGSFTVAGLPGALSDCAPDRWGRNLVAKQHQRLVASGQARHRRLTEVDYLIGVSDVTRQGALRFRSPKSPAHLAAGAHVPPLIRLPELQRAADEAADGSDAAAKRLLDAGTGSLGGARPKASVLGDGGLMIAKFSRPTDDWSVIAWEGVALELASRAGISVPGRQLLTLDDRPVLVVDRFDRDGGSRVPYLSTMTATERRDGEPGDYLDIVEAIEDLSLNWRRDCAELFRRVVFSAAIHNTDDHLRNHGFLRRPAGWELSPVFDINPEPDVDTERQTAINGARSADEEMSALLDFGSLCHLDSRQARRIMRDVAEAVGQWRSVSHARALPTSEIAMFGDVFDRQVNAVLRAAGGPI</sequence>
<dbReference type="InterPro" id="IPR017508">
    <property type="entry name" value="HipA_N1"/>
</dbReference>
<dbReference type="Gene3D" id="1.10.1070.20">
    <property type="match status" value="1"/>
</dbReference>
<evidence type="ECO:0000256" key="1">
    <source>
        <dbReference type="ARBA" id="ARBA00010164"/>
    </source>
</evidence>
<keyword evidence="3" id="KW-0418">Kinase</keyword>
<protein>
    <submittedName>
        <fullName evidence="6">Type II toxin-antitoxin system HipA family toxin</fullName>
    </submittedName>
</protein>
<dbReference type="GO" id="GO:0004674">
    <property type="term" value="F:protein serine/threonine kinase activity"/>
    <property type="evidence" value="ECO:0007669"/>
    <property type="project" value="TreeGrafter"/>
</dbReference>
<proteinExistence type="inferred from homology"/>
<evidence type="ECO:0000313" key="7">
    <source>
        <dbReference type="Proteomes" id="UP000595374"/>
    </source>
</evidence>
<dbReference type="PANTHER" id="PTHR37419:SF8">
    <property type="entry name" value="TOXIN YJJJ"/>
    <property type="match status" value="1"/>
</dbReference>
<evidence type="ECO:0000313" key="6">
    <source>
        <dbReference type="EMBL" id="QQB15518.1"/>
    </source>
</evidence>
<organism evidence="6 7">
    <name type="scientific">Brevibacterium casei</name>
    <dbReference type="NCBI Taxonomy" id="33889"/>
    <lineage>
        <taxon>Bacteria</taxon>
        <taxon>Bacillati</taxon>
        <taxon>Actinomycetota</taxon>
        <taxon>Actinomycetes</taxon>
        <taxon>Micrococcales</taxon>
        <taxon>Brevibacteriaceae</taxon>
        <taxon>Brevibacterium</taxon>
    </lineage>
</organism>
<feature type="domain" description="HipA-like C-terminal" evidence="4">
    <location>
        <begin position="170"/>
        <end position="375"/>
    </location>
</feature>
<dbReference type="EMBL" id="CP065989">
    <property type="protein sequence ID" value="QQB15518.1"/>
    <property type="molecule type" value="Genomic_DNA"/>
</dbReference>
<reference evidence="6 7" key="1">
    <citation type="submission" date="2020-12" db="EMBL/GenBank/DDBJ databases">
        <title>FDA dAtabase for Regulatory Grade micrObial Sequences (FDA-ARGOS): Supporting development and validation of Infectious Disease Dx tests.</title>
        <authorList>
            <person name="Sproer C."/>
            <person name="Gronow S."/>
            <person name="Severitt S."/>
            <person name="Schroder I."/>
            <person name="Tallon L."/>
            <person name="Sadzewicz L."/>
            <person name="Zhao X."/>
            <person name="Boylan J."/>
            <person name="Ott S."/>
            <person name="Bowen H."/>
            <person name="Vavikolanu K."/>
            <person name="Mehta A."/>
            <person name="Aluvathingal J."/>
            <person name="Nadendla S."/>
            <person name="Lowell S."/>
            <person name="Myers T."/>
            <person name="Yan Y."/>
            <person name="Sichtig H."/>
        </authorList>
    </citation>
    <scope>NUCLEOTIDE SEQUENCE [LARGE SCALE GENOMIC DNA]</scope>
    <source>
        <strain evidence="6 7">FDAARGOS_990</strain>
    </source>
</reference>
<dbReference type="InterPro" id="IPR012893">
    <property type="entry name" value="HipA-like_C"/>
</dbReference>
<feature type="domain" description="HipA N-terminal subdomain 1" evidence="5">
    <location>
        <begin position="26"/>
        <end position="88"/>
    </location>
</feature>
<dbReference type="GO" id="GO:0005829">
    <property type="term" value="C:cytosol"/>
    <property type="evidence" value="ECO:0007669"/>
    <property type="project" value="TreeGrafter"/>
</dbReference>
<name>A0A7T4DK29_9MICO</name>
<dbReference type="Proteomes" id="UP000595374">
    <property type="component" value="Chromosome"/>
</dbReference>
<evidence type="ECO:0000256" key="3">
    <source>
        <dbReference type="ARBA" id="ARBA00022777"/>
    </source>
</evidence>
<dbReference type="RefSeq" id="WP_198500503.1">
    <property type="nucleotide sequence ID" value="NZ_CP065989.1"/>
</dbReference>
<keyword evidence="2" id="KW-0808">Transferase</keyword>
<dbReference type="Pfam" id="PF07804">
    <property type="entry name" value="HipA_C"/>
    <property type="match status" value="1"/>
</dbReference>
<dbReference type="Pfam" id="PF13657">
    <property type="entry name" value="Couple_hipA"/>
    <property type="match status" value="1"/>
</dbReference>
<gene>
    <name evidence="6" type="ORF">I6H47_06165</name>
</gene>